<feature type="transmembrane region" description="Helical" evidence="1">
    <location>
        <begin position="27"/>
        <end position="49"/>
    </location>
</feature>
<keyword evidence="1" id="KW-1133">Transmembrane helix</keyword>
<evidence type="ECO:0000313" key="3">
    <source>
        <dbReference type="Proteomes" id="UP000010074"/>
    </source>
</evidence>
<evidence type="ECO:0000313" key="2">
    <source>
        <dbReference type="EMBL" id="AFY00773.1"/>
    </source>
</evidence>
<dbReference type="EMBL" id="CP002930">
    <property type="protein sequence ID" value="AFY00773.1"/>
    <property type="molecule type" value="Genomic_DNA"/>
</dbReference>
<keyword evidence="1" id="KW-0812">Transmembrane</keyword>
<dbReference type="HOGENOM" id="CLU_793789_0_0_7"/>
<dbReference type="PATRIC" id="fig|1069642.3.peg.1058"/>
<organism evidence="2 3">
    <name type="scientific">Bdellovibrio bacteriovorus str. Tiberius</name>
    <dbReference type="NCBI Taxonomy" id="1069642"/>
    <lineage>
        <taxon>Bacteria</taxon>
        <taxon>Pseudomonadati</taxon>
        <taxon>Bdellovibrionota</taxon>
        <taxon>Bdellovibrionia</taxon>
        <taxon>Bdellovibrionales</taxon>
        <taxon>Pseudobdellovibrionaceae</taxon>
        <taxon>Bdellovibrio</taxon>
    </lineage>
</organism>
<dbReference type="Proteomes" id="UP000010074">
    <property type="component" value="Chromosome"/>
</dbReference>
<proteinExistence type="predicted"/>
<sequence>MRVGLSVGPDHTDCIYPGGYMLNNRGIALVQVLVALGMSAIVGVIAMTLSDNMNKAQVLAERRAEQLEVKNFIIRHFADQANCNATIIRSAGGSFALDSYNTGSIAQQPVGLIGTTGGPISEYLADSSKTIQGCPPSTKPYAACRYKTAEYGRIGNISTGNFEFKYDRTTPGWQAADAQFFTDFTVAGKKWEKKHNMKLWIKVNSSGIIESCSGNDAVNYQLVAKTICTQFKVNGQVGVYDATTDSCDLKAPTQAAASSSAAPSPSTYTVQALPGHSSGSKTFTCANGVSSYSLRYGKCYHNMAQSATSSAQTGSPAKCNIVGNDVKCTSPGCNQGTALSVEGTITCNL</sequence>
<evidence type="ECO:0000256" key="1">
    <source>
        <dbReference type="SAM" id="Phobius"/>
    </source>
</evidence>
<gene>
    <name evidence="2" type="ORF">Bdt_1073</name>
</gene>
<accession>K7YT17</accession>
<dbReference type="KEGG" id="bbat:Bdt_1073"/>
<keyword evidence="1" id="KW-0472">Membrane</keyword>
<protein>
    <submittedName>
        <fullName evidence="2">Uncharacterized protein</fullName>
    </submittedName>
</protein>
<dbReference type="AlphaFoldDB" id="K7YT17"/>
<name>K7YT17_BDEBC</name>
<reference evidence="2 3" key="1">
    <citation type="journal article" date="2012" name="BMC Genomics">
        <title>Genome analysis of a simultaneously predatory and prey-independent, novel Bdellovibrio bacteriovorus from the River Tiber, supports in silico predictions of both ancient and recent lateral gene transfer from diverse bacteria.</title>
        <authorList>
            <person name="Hobley L."/>
            <person name="Lerner T.R."/>
            <person name="Williams L.E."/>
            <person name="Lambert C."/>
            <person name="Till R."/>
            <person name="Milner D.S."/>
            <person name="Basford S.M."/>
            <person name="Capeness M.J."/>
            <person name="Fenton A.K."/>
            <person name="Atterbury R.J."/>
            <person name="Harris M.A."/>
            <person name="Sockett R.E."/>
        </authorList>
    </citation>
    <scope>NUCLEOTIDE SEQUENCE [LARGE SCALE GENOMIC DNA]</scope>
    <source>
        <strain evidence="2 3">Tiberius</strain>
    </source>
</reference>